<keyword evidence="1" id="KW-0175">Coiled coil</keyword>
<sequence>MKRADLLVTKSGGITMFEAIHTQTPLYIINPFLIQEIENAKYIEEARIGRVIWSSKRQEVTRDILELLENREDQQRMKDNMKNIKNHFINSSPL</sequence>
<evidence type="ECO:0000313" key="4">
    <source>
        <dbReference type="Proteomes" id="UP000487649"/>
    </source>
</evidence>
<evidence type="ECO:0000313" key="3">
    <source>
        <dbReference type="EMBL" id="MTK21957.1"/>
    </source>
</evidence>
<reference evidence="3 4" key="1">
    <citation type="journal article" date="2019" name="Nat. Med.">
        <title>A library of human gut bacterial isolates paired with longitudinal multiomics data enables mechanistic microbiome research.</title>
        <authorList>
            <person name="Poyet M."/>
            <person name="Groussin M."/>
            <person name="Gibbons S.M."/>
            <person name="Avila-Pacheco J."/>
            <person name="Jiang X."/>
            <person name="Kearney S.M."/>
            <person name="Perrotta A.R."/>
            <person name="Berdy B."/>
            <person name="Zhao S."/>
            <person name="Lieberman T.D."/>
            <person name="Swanson P.K."/>
            <person name="Smith M."/>
            <person name="Roesemann S."/>
            <person name="Alexander J.E."/>
            <person name="Rich S.A."/>
            <person name="Livny J."/>
            <person name="Vlamakis H."/>
            <person name="Clish C."/>
            <person name="Bullock K."/>
            <person name="Deik A."/>
            <person name="Scott J."/>
            <person name="Pierce K.A."/>
            <person name="Xavier R.J."/>
            <person name="Alm E.J."/>
        </authorList>
    </citation>
    <scope>NUCLEOTIDE SEQUENCE [LARGE SCALE GENOMIC DNA]</scope>
    <source>
        <strain evidence="3 4">BIOML-A198</strain>
    </source>
</reference>
<dbReference type="OrthoDB" id="9815663at2"/>
<dbReference type="InterPro" id="IPR007235">
    <property type="entry name" value="Glyco_trans_28_C"/>
</dbReference>
<comment type="caution">
    <text evidence="3">The sequence shown here is derived from an EMBL/GenBank/DDBJ whole genome shotgun (WGS) entry which is preliminary data.</text>
</comment>
<organism evidence="3 4">
    <name type="scientific">Turicibacter sanguinis</name>
    <dbReference type="NCBI Taxonomy" id="154288"/>
    <lineage>
        <taxon>Bacteria</taxon>
        <taxon>Bacillati</taxon>
        <taxon>Bacillota</taxon>
        <taxon>Erysipelotrichia</taxon>
        <taxon>Erysipelotrichales</taxon>
        <taxon>Turicibacteraceae</taxon>
        <taxon>Turicibacter</taxon>
    </lineage>
</organism>
<dbReference type="PANTHER" id="PTHR43025">
    <property type="entry name" value="MONOGALACTOSYLDIACYLGLYCEROL SYNTHASE"/>
    <property type="match status" value="1"/>
</dbReference>
<dbReference type="EMBL" id="WMQE01000026">
    <property type="protein sequence ID" value="MTK21957.1"/>
    <property type="molecule type" value="Genomic_DNA"/>
</dbReference>
<dbReference type="GeneID" id="60057771"/>
<dbReference type="GO" id="GO:0016758">
    <property type="term" value="F:hexosyltransferase activity"/>
    <property type="evidence" value="ECO:0007669"/>
    <property type="project" value="InterPro"/>
</dbReference>
<gene>
    <name evidence="3" type="ORF">GMA92_11080</name>
</gene>
<dbReference type="PANTHER" id="PTHR43025:SF3">
    <property type="entry name" value="MONOGALACTOSYLDIACYLGLYCEROL SYNTHASE 1, CHLOROPLASTIC"/>
    <property type="match status" value="1"/>
</dbReference>
<dbReference type="SUPFAM" id="SSF53756">
    <property type="entry name" value="UDP-Glycosyltransferase/glycogen phosphorylase"/>
    <property type="match status" value="1"/>
</dbReference>
<feature type="coiled-coil region" evidence="1">
    <location>
        <begin position="57"/>
        <end position="84"/>
    </location>
</feature>
<dbReference type="Proteomes" id="UP000487649">
    <property type="component" value="Unassembled WGS sequence"/>
</dbReference>
<protein>
    <recommendedName>
        <fullName evidence="2">Glycosyl transferase family 28 C-terminal domain-containing protein</fullName>
    </recommendedName>
</protein>
<feature type="domain" description="Glycosyl transferase family 28 C-terminal" evidence="2">
    <location>
        <begin position="1"/>
        <end position="83"/>
    </location>
</feature>
<evidence type="ECO:0000259" key="2">
    <source>
        <dbReference type="Pfam" id="PF04101"/>
    </source>
</evidence>
<accession>A0A9X5AP68</accession>
<evidence type="ECO:0000256" key="1">
    <source>
        <dbReference type="SAM" id="Coils"/>
    </source>
</evidence>
<dbReference type="AlphaFoldDB" id="A0A9X5AP68"/>
<dbReference type="InterPro" id="IPR050519">
    <property type="entry name" value="Glycosyltransf_28_UgtP"/>
</dbReference>
<dbReference type="Gene3D" id="3.40.50.2000">
    <property type="entry name" value="Glycogen Phosphorylase B"/>
    <property type="match status" value="1"/>
</dbReference>
<proteinExistence type="predicted"/>
<name>A0A9X5AP68_9FIRM</name>
<dbReference type="Pfam" id="PF04101">
    <property type="entry name" value="Glyco_tran_28_C"/>
    <property type="match status" value="1"/>
</dbReference>
<dbReference type="RefSeq" id="WP_006784649.1">
    <property type="nucleotide sequence ID" value="NZ_CP053187.1"/>
</dbReference>